<dbReference type="Gene3D" id="3.40.50.10300">
    <property type="entry name" value="CoaB-like"/>
    <property type="match status" value="1"/>
</dbReference>
<dbReference type="EMBL" id="DF977003">
    <property type="protein sequence ID" value="GAQ26066.1"/>
    <property type="molecule type" value="Genomic_DNA"/>
</dbReference>
<feature type="domain" description="DNA/pantothenate metabolism flavoprotein C-terminal" evidence="7">
    <location>
        <begin position="185"/>
        <end position="395"/>
    </location>
</feature>
<comment type="function">
    <text evidence="3">Catalyzes two sequential steps in the biosynthesis of coenzyme A. In the first step cysteine is conjugated to 4'-phosphopantothenate to form 4-phosphopantothenoylcysteine. In the second step the latter compound is decarboxylated to form 4'-phosphopantotheine.</text>
</comment>
<protein>
    <recommendedName>
        <fullName evidence="3">Coenzyme A biosynthesis bifunctional protein CoaBC</fullName>
    </recommendedName>
    <alternativeName>
        <fullName evidence="3">DNA/pantothenate metabolism flavoprotein</fullName>
    </alternativeName>
    <alternativeName>
        <fullName evidence="3">Phosphopantothenoylcysteine synthetase/decarboxylase</fullName>
        <shortName evidence="3">PPCS-PPCDC</shortName>
    </alternativeName>
    <domain>
        <recommendedName>
            <fullName evidence="3">Phosphopantothenoylcysteine decarboxylase</fullName>
            <shortName evidence="3">PPC decarboxylase</shortName>
            <shortName evidence="3">PPC-DC</shortName>
            <ecNumber evidence="3">4.1.1.36</ecNumber>
        </recommendedName>
        <alternativeName>
            <fullName evidence="3">CoaC</fullName>
        </alternativeName>
    </domain>
    <domain>
        <recommendedName>
            <fullName evidence="3">Phosphopantothenate--cysteine ligase</fullName>
            <ecNumber evidence="3">6.3.2.5</ecNumber>
        </recommendedName>
        <alternativeName>
            <fullName evidence="3">CoaB</fullName>
        </alternativeName>
        <alternativeName>
            <fullName evidence="3">Phosphopantothenoylcysteine synthetase</fullName>
            <shortName evidence="3">PPC synthetase</shortName>
            <shortName evidence="3">PPC-S</shortName>
        </alternativeName>
    </domain>
</protein>
<comment type="pathway">
    <text evidence="3 4">Cofactor biosynthesis; coenzyme A biosynthesis; CoA from (R)-pantothenate: step 2/5.</text>
</comment>
<evidence type="ECO:0000256" key="1">
    <source>
        <dbReference type="ARBA" id="ARBA00022793"/>
    </source>
</evidence>
<keyword evidence="3 4" id="KW-0288">FMN</keyword>
<dbReference type="GO" id="GO:0004633">
    <property type="term" value="F:phosphopantothenoylcysteine decarboxylase activity"/>
    <property type="evidence" value="ECO:0007669"/>
    <property type="project" value="UniProtKB-UniRule"/>
</dbReference>
<feature type="binding site" evidence="3">
    <location>
        <position position="279"/>
    </location>
    <ligand>
        <name>CTP</name>
        <dbReference type="ChEBI" id="CHEBI:37563"/>
    </ligand>
</feature>
<dbReference type="EC" id="6.3.2.5" evidence="3"/>
<evidence type="ECO:0000256" key="2">
    <source>
        <dbReference type="ARBA" id="ARBA00023239"/>
    </source>
</evidence>
<feature type="binding site" evidence="3">
    <location>
        <position position="323"/>
    </location>
    <ligand>
        <name>CTP</name>
        <dbReference type="ChEBI" id="CHEBI:37563"/>
    </ligand>
</feature>
<dbReference type="SUPFAM" id="SSF52507">
    <property type="entry name" value="Homo-oligomeric flavin-containing Cys decarboxylases, HFCD"/>
    <property type="match status" value="1"/>
</dbReference>
<accession>A0A0U9HGR7</accession>
<keyword evidence="3 4" id="KW-0285">Flavoprotein</keyword>
<keyword evidence="3" id="KW-0460">Magnesium</keyword>
<comment type="similarity">
    <text evidence="3 4">In the C-terminal section; belongs to the PPC synthetase family.</text>
</comment>
<dbReference type="AlphaFoldDB" id="A0A0U9HGR7"/>
<feature type="binding site" evidence="3">
    <location>
        <position position="341"/>
    </location>
    <ligand>
        <name>CTP</name>
        <dbReference type="ChEBI" id="CHEBI:37563"/>
    </ligand>
</feature>
<reference evidence="8" key="1">
    <citation type="journal article" date="2016" name="Genome Announc.">
        <title>Draft Genome Sequence of the Syntrophic Lactate-Degrading Bacterium Tepidanaerobacter syntrophicus JLT.</title>
        <authorList>
            <person name="Matsuura N."/>
            <person name="Ohashi A."/>
            <person name="Tourlousse D.M."/>
            <person name="Sekiguchi Y."/>
        </authorList>
    </citation>
    <scope>NUCLEOTIDE SEQUENCE [LARGE SCALE GENOMIC DNA]</scope>
    <source>
        <strain evidence="8">JL</strain>
    </source>
</reference>
<keyword evidence="3" id="KW-0511">Multifunctional enzyme</keyword>
<evidence type="ECO:0000259" key="6">
    <source>
        <dbReference type="Pfam" id="PF02441"/>
    </source>
</evidence>
<dbReference type="InterPro" id="IPR005252">
    <property type="entry name" value="CoaBC"/>
</dbReference>
<keyword evidence="2 3" id="KW-0456">Lyase</keyword>
<feature type="domain" description="Flavoprotein" evidence="6">
    <location>
        <begin position="7"/>
        <end position="175"/>
    </location>
</feature>
<dbReference type="STRING" id="224999.GCA_001485475_02105"/>
<dbReference type="InterPro" id="IPR036551">
    <property type="entry name" value="Flavin_trans-like"/>
</dbReference>
<dbReference type="OrthoDB" id="9802554at2"/>
<feature type="region of interest" description="Phosphopantothenate--cysteine ligase" evidence="3">
    <location>
        <begin position="190"/>
        <end position="403"/>
    </location>
</feature>
<comment type="function">
    <text evidence="4">Catalyzes two steps in the biosynthesis of coenzyme A. In the first step cysteine is conjugated to 4'-phosphopantothenate to form 4-phosphopantothenoylcysteine, in the latter compound is decarboxylated to form 4'-phosphopantotheine.</text>
</comment>
<dbReference type="InterPro" id="IPR007085">
    <property type="entry name" value="DNA/pantothenate-metab_flavo_C"/>
</dbReference>
<organism evidence="8">
    <name type="scientific">Tepidanaerobacter syntrophicus</name>
    <dbReference type="NCBI Taxonomy" id="224999"/>
    <lineage>
        <taxon>Bacteria</taxon>
        <taxon>Bacillati</taxon>
        <taxon>Bacillota</taxon>
        <taxon>Clostridia</taxon>
        <taxon>Thermosediminibacterales</taxon>
        <taxon>Tepidanaerobacteraceae</taxon>
        <taxon>Tepidanaerobacter</taxon>
    </lineage>
</organism>
<dbReference type="NCBIfam" id="TIGR00521">
    <property type="entry name" value="coaBC_dfp"/>
    <property type="match status" value="1"/>
</dbReference>
<dbReference type="EC" id="4.1.1.36" evidence="3"/>
<comment type="caution">
    <text evidence="3">Lacks conserved residue(s) required for the propagation of feature annotation.</text>
</comment>
<evidence type="ECO:0000313" key="8">
    <source>
        <dbReference type="EMBL" id="GAQ26066.1"/>
    </source>
</evidence>
<evidence type="ECO:0000256" key="4">
    <source>
        <dbReference type="RuleBase" id="RU364078"/>
    </source>
</evidence>
<dbReference type="InterPro" id="IPR003382">
    <property type="entry name" value="Flavoprotein"/>
</dbReference>
<dbReference type="GO" id="GO:0010181">
    <property type="term" value="F:FMN binding"/>
    <property type="evidence" value="ECO:0007669"/>
    <property type="project" value="UniProtKB-UniRule"/>
</dbReference>
<feature type="binding site" evidence="3">
    <location>
        <begin position="305"/>
        <end position="308"/>
    </location>
    <ligand>
        <name>CTP</name>
        <dbReference type="ChEBI" id="CHEBI:37563"/>
    </ligand>
</feature>
<comment type="cofactor">
    <cofactor evidence="3">
        <name>FMN</name>
        <dbReference type="ChEBI" id="CHEBI:58210"/>
    </cofactor>
    <text evidence="3">Binds 1 FMN per subunit.</text>
</comment>
<dbReference type="GO" id="GO:0004632">
    <property type="term" value="F:phosphopantothenate--cysteine ligase activity"/>
    <property type="evidence" value="ECO:0007669"/>
    <property type="project" value="UniProtKB-UniRule"/>
</dbReference>
<feature type="coiled-coil region" evidence="5">
    <location>
        <begin position="324"/>
        <end position="351"/>
    </location>
</feature>
<comment type="similarity">
    <text evidence="3 4">In the N-terminal section; belongs to the HFCD (homo-oligomeric flavin containing Cys decarboxylase) superfamily.</text>
</comment>
<dbReference type="Gene3D" id="3.40.50.1950">
    <property type="entry name" value="Flavin prenyltransferase-like"/>
    <property type="match status" value="1"/>
</dbReference>
<proteinExistence type="inferred from homology"/>
<dbReference type="GO" id="GO:0071513">
    <property type="term" value="C:phosphopantothenoylcysteine decarboxylase complex"/>
    <property type="evidence" value="ECO:0007669"/>
    <property type="project" value="TreeGrafter"/>
</dbReference>
<dbReference type="Pfam" id="PF04127">
    <property type="entry name" value="DFP"/>
    <property type="match status" value="1"/>
</dbReference>
<dbReference type="PANTHER" id="PTHR14359:SF6">
    <property type="entry name" value="PHOSPHOPANTOTHENOYLCYSTEINE DECARBOXYLASE"/>
    <property type="match status" value="1"/>
</dbReference>
<dbReference type="GO" id="GO:0015941">
    <property type="term" value="P:pantothenate catabolic process"/>
    <property type="evidence" value="ECO:0007669"/>
    <property type="project" value="InterPro"/>
</dbReference>
<dbReference type="SUPFAM" id="SSF102645">
    <property type="entry name" value="CoaB-like"/>
    <property type="match status" value="1"/>
</dbReference>
<dbReference type="RefSeq" id="WP_059033822.1">
    <property type="nucleotide sequence ID" value="NZ_BSDN01000007.1"/>
</dbReference>
<keyword evidence="5" id="KW-0175">Coiled coil</keyword>
<feature type="region of interest" description="Phosphopantothenoylcysteine decarboxylase" evidence="3">
    <location>
        <begin position="1"/>
        <end position="189"/>
    </location>
</feature>
<sequence length="403" mass="44330">MLKDKFVILGVTGSIAIYKAVELVRLLKKAGAQVQVIMTKSACEFVKPLTFQVISQNPVITDMFEEPDSFDVEHVALADKADVFLVAPATANIIAKIAAGLADDMLTTTILATRAKKIIVPAMNVNMYENIITQRNIETLTSTGAVVIEPATGDLACGYKGKGRFPEPADIVEQIEVILGKSGDLRGKKFLITAGPTREPIDPVRFITNHSSGKMGYALAEKAVHRGGEVILISGPTNIKPPLGLSKYIPVETADEMFNAVMEYYPKVDVVIKSAAVADFSPKYFSEEKIKKQNFDMVLELKRNPDILQELGNSKTHQILVGFAAETTDTLKNAQDKLKRKNLDLIVLNDLTAQGAGFGTDTNIVKILYKDGRIEELPKMLKKDLADEILNRIYAFLEQNRKF</sequence>
<evidence type="ECO:0000256" key="5">
    <source>
        <dbReference type="SAM" id="Coils"/>
    </source>
</evidence>
<keyword evidence="3" id="KW-0479">Metal-binding</keyword>
<comment type="pathway">
    <text evidence="3 4">Cofactor biosynthesis; coenzyme A biosynthesis; CoA from (R)-pantothenate: step 3/5.</text>
</comment>
<comment type="catalytic activity">
    <reaction evidence="3 4">
        <text>(R)-4'-phosphopantothenate + L-cysteine + CTP = N-[(R)-4-phosphopantothenoyl]-L-cysteine + CMP + diphosphate + H(+)</text>
        <dbReference type="Rhea" id="RHEA:19397"/>
        <dbReference type="ChEBI" id="CHEBI:10986"/>
        <dbReference type="ChEBI" id="CHEBI:15378"/>
        <dbReference type="ChEBI" id="CHEBI:33019"/>
        <dbReference type="ChEBI" id="CHEBI:35235"/>
        <dbReference type="ChEBI" id="CHEBI:37563"/>
        <dbReference type="ChEBI" id="CHEBI:59458"/>
        <dbReference type="ChEBI" id="CHEBI:60377"/>
        <dbReference type="EC" id="6.3.2.5"/>
    </reaction>
</comment>
<comment type="catalytic activity">
    <reaction evidence="3 4">
        <text>N-[(R)-4-phosphopantothenoyl]-L-cysteine + H(+) = (R)-4'-phosphopantetheine + CO2</text>
        <dbReference type="Rhea" id="RHEA:16793"/>
        <dbReference type="ChEBI" id="CHEBI:15378"/>
        <dbReference type="ChEBI" id="CHEBI:16526"/>
        <dbReference type="ChEBI" id="CHEBI:59458"/>
        <dbReference type="ChEBI" id="CHEBI:61723"/>
        <dbReference type="EC" id="4.1.1.36"/>
    </reaction>
</comment>
<dbReference type="InterPro" id="IPR035929">
    <property type="entry name" value="CoaB-like_sf"/>
</dbReference>
<dbReference type="UniPathway" id="UPA00241">
    <property type="reaction ID" value="UER00353"/>
</dbReference>
<keyword evidence="1 3" id="KW-0210">Decarboxylase</keyword>
<feature type="binding site" evidence="3">
    <location>
        <position position="337"/>
    </location>
    <ligand>
        <name>CTP</name>
        <dbReference type="ChEBI" id="CHEBI:37563"/>
    </ligand>
</feature>
<keyword evidence="9" id="KW-1185">Reference proteome</keyword>
<evidence type="ECO:0000259" key="7">
    <source>
        <dbReference type="Pfam" id="PF04127"/>
    </source>
</evidence>
<name>A0A0U9HGR7_9FIRM</name>
<gene>
    <name evidence="3" type="primary">coaBC</name>
    <name evidence="8" type="ORF">TSYNT_9322</name>
</gene>
<evidence type="ECO:0000313" key="9">
    <source>
        <dbReference type="Proteomes" id="UP000062160"/>
    </source>
</evidence>
<feature type="active site" description="Proton donor" evidence="3">
    <location>
        <position position="157"/>
    </location>
</feature>
<dbReference type="HAMAP" id="MF_02225">
    <property type="entry name" value="CoaBC"/>
    <property type="match status" value="1"/>
</dbReference>
<keyword evidence="3 4" id="KW-0436">Ligase</keyword>
<dbReference type="PANTHER" id="PTHR14359">
    <property type="entry name" value="HOMO-OLIGOMERIC FLAVIN CONTAINING CYS DECARBOXYLASE FAMILY"/>
    <property type="match status" value="1"/>
</dbReference>
<dbReference type="GO" id="GO:0015937">
    <property type="term" value="P:coenzyme A biosynthetic process"/>
    <property type="evidence" value="ECO:0007669"/>
    <property type="project" value="UniProtKB-UniRule"/>
</dbReference>
<dbReference type="Pfam" id="PF02441">
    <property type="entry name" value="Flavoprotein"/>
    <property type="match status" value="1"/>
</dbReference>
<dbReference type="GO" id="GO:0046872">
    <property type="term" value="F:metal ion binding"/>
    <property type="evidence" value="ECO:0007669"/>
    <property type="project" value="UniProtKB-KW"/>
</dbReference>
<evidence type="ECO:0000256" key="3">
    <source>
        <dbReference type="HAMAP-Rule" id="MF_02225"/>
    </source>
</evidence>
<comment type="cofactor">
    <cofactor evidence="3">
        <name>Mg(2+)</name>
        <dbReference type="ChEBI" id="CHEBI:18420"/>
    </cofactor>
</comment>
<dbReference type="Proteomes" id="UP000062160">
    <property type="component" value="Unassembled WGS sequence"/>
</dbReference>
<feature type="binding site" evidence="3">
    <location>
        <position position="289"/>
    </location>
    <ligand>
        <name>CTP</name>
        <dbReference type="ChEBI" id="CHEBI:37563"/>
    </ligand>
</feature>